<feature type="domain" description="Dilute" evidence="1">
    <location>
        <begin position="144"/>
        <end position="349"/>
    </location>
</feature>
<dbReference type="AlphaFoldDB" id="A0A9Q0R6P7"/>
<protein>
    <recommendedName>
        <fullName evidence="1">Dilute domain-containing protein</fullName>
    </recommendedName>
</protein>
<dbReference type="InterPro" id="IPR002710">
    <property type="entry name" value="Dilute_dom"/>
</dbReference>
<dbReference type="Proteomes" id="UP001149090">
    <property type="component" value="Unassembled WGS sequence"/>
</dbReference>
<keyword evidence="3" id="KW-1185">Reference proteome</keyword>
<accession>A0A9Q0R6P7</accession>
<evidence type="ECO:0000259" key="1">
    <source>
        <dbReference type="PROSITE" id="PS51126"/>
    </source>
</evidence>
<sequence length="402" mass="47747">MENQKHSNNQIDNHFIEQNSFKENKQSFEDIFQFDSQFSEILELKKKINELKLLNIQRALIQRTLYFNEERISKKTPIAISLIFKWLHLKNAFSEENYYLLNDLIESFNFSLRLYPDDPHFLLWIISNICFSQAIFLKTVPSHSRKISSQFQDSLTNLLVKTTLLYINRVSNDFAIYVVQAFLKQKKYHSFLNSKFEKKDLSDIATPNQIFQDVRNILFRVEDLFIPNEIFGIILSGIVNFINYRLIQGFVSQKQYCTKERGTKTKLYLSEMEQFLDDLEYSFMKKFLSPILEVCDLLILRDKILLDLNEIEIVCPHLEKETILIILENFESNLRGKLTKSIRLSKLDSHQYIKVIDNSISKIKEIDYLKIDITNWEKIEIPSFLNSFPEFEILNKKLKILK</sequence>
<dbReference type="PROSITE" id="PS51126">
    <property type="entry name" value="DILUTE"/>
    <property type="match status" value="1"/>
</dbReference>
<dbReference type="Pfam" id="PF01843">
    <property type="entry name" value="DIL"/>
    <property type="match status" value="1"/>
</dbReference>
<evidence type="ECO:0000313" key="2">
    <source>
        <dbReference type="EMBL" id="KAJ5068576.1"/>
    </source>
</evidence>
<comment type="caution">
    <text evidence="2">The sequence shown here is derived from an EMBL/GenBank/DDBJ whole genome shotgun (WGS) entry which is preliminary data.</text>
</comment>
<proteinExistence type="predicted"/>
<gene>
    <name evidence="2" type="ORF">M0811_02518</name>
</gene>
<dbReference type="EMBL" id="JAPDFW010000114">
    <property type="protein sequence ID" value="KAJ5068576.1"/>
    <property type="molecule type" value="Genomic_DNA"/>
</dbReference>
<name>A0A9Q0R6P7_ANAIG</name>
<reference evidence="2" key="1">
    <citation type="submission" date="2022-10" db="EMBL/GenBank/DDBJ databases">
        <title>Novel sulphate-reducing endosymbionts in the free-living metamonad Anaeramoeba.</title>
        <authorList>
            <person name="Jerlstrom-Hultqvist J."/>
            <person name="Cepicka I."/>
            <person name="Gallot-Lavallee L."/>
            <person name="Salas-Leiva D."/>
            <person name="Curtis B.A."/>
            <person name="Zahonova K."/>
            <person name="Pipaliya S."/>
            <person name="Dacks J."/>
            <person name="Roger A.J."/>
        </authorList>
    </citation>
    <scope>NUCLEOTIDE SEQUENCE</scope>
    <source>
        <strain evidence="2">BMAN</strain>
    </source>
</reference>
<organism evidence="2 3">
    <name type="scientific">Anaeramoeba ignava</name>
    <name type="common">Anaerobic marine amoeba</name>
    <dbReference type="NCBI Taxonomy" id="1746090"/>
    <lineage>
        <taxon>Eukaryota</taxon>
        <taxon>Metamonada</taxon>
        <taxon>Anaeramoebidae</taxon>
        <taxon>Anaeramoeba</taxon>
    </lineage>
</organism>
<evidence type="ECO:0000313" key="3">
    <source>
        <dbReference type="Proteomes" id="UP001149090"/>
    </source>
</evidence>